<reference evidence="1 2" key="1">
    <citation type="submission" date="2017-04" db="EMBL/GenBank/DDBJ databases">
        <title>Novel microbial lineages endemic to geothermal iron-oxide mats fill important gaps in the evolutionary history of Archaea.</title>
        <authorList>
            <person name="Jay Z.J."/>
            <person name="Beam J.P."/>
            <person name="Dlakic M."/>
            <person name="Rusch D.B."/>
            <person name="Kozubal M.A."/>
            <person name="Inskeep W.P."/>
        </authorList>
    </citation>
    <scope>NUCLEOTIDE SEQUENCE [LARGE SCALE GENOMIC DNA]</scope>
    <source>
        <strain evidence="1">BE_D</strain>
    </source>
</reference>
<evidence type="ECO:0000313" key="1">
    <source>
        <dbReference type="EMBL" id="PSO07046.1"/>
    </source>
</evidence>
<dbReference type="Proteomes" id="UP000242015">
    <property type="component" value="Unassembled WGS sequence"/>
</dbReference>
<organism evidence="1 2">
    <name type="scientific">Candidatus Marsarchaeota G2 archaeon BE_D</name>
    <dbReference type="NCBI Taxonomy" id="1978158"/>
    <lineage>
        <taxon>Archaea</taxon>
        <taxon>Candidatus Marsarchaeota</taxon>
        <taxon>Candidatus Marsarchaeota group 2</taxon>
    </lineage>
</organism>
<name>A0A2R6C8F8_9ARCH</name>
<dbReference type="AlphaFoldDB" id="A0A2R6C8F8"/>
<accession>A0A2R6C8F8</accession>
<comment type="caution">
    <text evidence="1">The sequence shown here is derived from an EMBL/GenBank/DDBJ whole genome shotgun (WGS) entry which is preliminary data.</text>
</comment>
<protein>
    <submittedName>
        <fullName evidence="1">Uncharacterized protein</fullName>
    </submittedName>
</protein>
<proteinExistence type="predicted"/>
<dbReference type="EMBL" id="NEXF01000337">
    <property type="protein sequence ID" value="PSO07046.1"/>
    <property type="molecule type" value="Genomic_DNA"/>
</dbReference>
<evidence type="ECO:0000313" key="2">
    <source>
        <dbReference type="Proteomes" id="UP000242015"/>
    </source>
</evidence>
<sequence length="99" mass="11442">MDKLEVTYNKLLRYVAGNSLYQVSRVHDSVDLVFTADFPEAESHSRGEPARVIFHGRLVGEKVVFDRVQVDEGDRLITKNPDDALYAYSSWLEFIEENY</sequence>
<gene>
    <name evidence="1" type="ORF">B9Q04_12935</name>
</gene>